<feature type="transmembrane region" description="Helical" evidence="3">
    <location>
        <begin position="65"/>
        <end position="94"/>
    </location>
</feature>
<feature type="coiled-coil region" evidence="1">
    <location>
        <begin position="42"/>
        <end position="69"/>
    </location>
</feature>
<feature type="compositionally biased region" description="Low complexity" evidence="2">
    <location>
        <begin position="182"/>
        <end position="197"/>
    </location>
</feature>
<organism evidence="4">
    <name type="scientific">Pyricularia oryzae (strain Y34)</name>
    <name type="common">Rice blast fungus</name>
    <name type="synonym">Magnaporthe oryzae</name>
    <dbReference type="NCBI Taxonomy" id="1143189"/>
    <lineage>
        <taxon>Eukaryota</taxon>
        <taxon>Fungi</taxon>
        <taxon>Dikarya</taxon>
        <taxon>Ascomycota</taxon>
        <taxon>Pezizomycotina</taxon>
        <taxon>Sordariomycetes</taxon>
        <taxon>Sordariomycetidae</taxon>
        <taxon>Magnaporthales</taxon>
        <taxon>Pyriculariaceae</taxon>
        <taxon>Pyricularia</taxon>
    </lineage>
</organism>
<dbReference type="EMBL" id="JH793765">
    <property type="protein sequence ID" value="ELQ34684.1"/>
    <property type="molecule type" value="Genomic_DNA"/>
</dbReference>
<feature type="region of interest" description="Disordered" evidence="2">
    <location>
        <begin position="182"/>
        <end position="214"/>
    </location>
</feature>
<dbReference type="Proteomes" id="UP000011086">
    <property type="component" value="Unassembled WGS sequence"/>
</dbReference>
<proteinExistence type="predicted"/>
<evidence type="ECO:0000313" key="4">
    <source>
        <dbReference type="EMBL" id="ELQ34684.1"/>
    </source>
</evidence>
<gene>
    <name evidence="4" type="ORF">OOU_Y34scaffold00748g3</name>
</gene>
<feature type="compositionally biased region" description="Polar residues" evidence="2">
    <location>
        <begin position="198"/>
        <end position="214"/>
    </location>
</feature>
<keyword evidence="3" id="KW-0812">Transmembrane</keyword>
<feature type="transmembrane region" description="Helical" evidence="3">
    <location>
        <begin position="106"/>
        <end position="129"/>
    </location>
</feature>
<evidence type="ECO:0000256" key="3">
    <source>
        <dbReference type="SAM" id="Phobius"/>
    </source>
</evidence>
<feature type="transmembrane region" description="Helical" evidence="3">
    <location>
        <begin position="135"/>
        <end position="156"/>
    </location>
</feature>
<name>A0AA97PHD7_PYRO3</name>
<accession>A0AA97PHD7</accession>
<evidence type="ECO:0000256" key="1">
    <source>
        <dbReference type="SAM" id="Coils"/>
    </source>
</evidence>
<evidence type="ECO:0000256" key="2">
    <source>
        <dbReference type="SAM" id="MobiDB-lite"/>
    </source>
</evidence>
<keyword evidence="3" id="KW-1133">Transmembrane helix</keyword>
<keyword evidence="3" id="KW-0472">Membrane</keyword>
<dbReference type="AlphaFoldDB" id="A0AA97PHD7"/>
<reference evidence="4" key="1">
    <citation type="journal article" date="2012" name="PLoS Genet.">
        <title>Comparative analysis of the genomes of two field isolates of the rice blast fungus Magnaporthe oryzae.</title>
        <authorList>
            <person name="Xue M."/>
            <person name="Yang J."/>
            <person name="Li Z."/>
            <person name="Hu S."/>
            <person name="Yao N."/>
            <person name="Dean R.A."/>
            <person name="Zhao W."/>
            <person name="Shen M."/>
            <person name="Zhang H."/>
            <person name="Li C."/>
            <person name="Liu L."/>
            <person name="Cao L."/>
            <person name="Xu X."/>
            <person name="Xing Y."/>
            <person name="Hsiang T."/>
            <person name="Zhang Z."/>
            <person name="Xu J.R."/>
            <person name="Peng Y.L."/>
        </authorList>
    </citation>
    <scope>NUCLEOTIDE SEQUENCE</scope>
    <source>
        <strain evidence="4">Y34</strain>
    </source>
</reference>
<protein>
    <submittedName>
        <fullName evidence="4">Uncharacterized protein</fullName>
    </submittedName>
</protein>
<feature type="transmembrane region" description="Helical" evidence="3">
    <location>
        <begin position="21"/>
        <end position="45"/>
    </location>
</feature>
<sequence>MAHHNIGEHSPFLKRVLVPFWVIRIIIMGINIASMGIAIAALAYVNSNRDRYSNELEELKSNYNVQQALSVAIVILVVQIVLVLICLAGDIACIIKRSRRTLTPKFFLGVNIFQSLFWVVSFILSMLGARTVVSIVINIVVLFSFVGLLIYASIIFHKERTGKLPSPLESHQMLGKNNVETGYYQQTSPQPQYTGTSYSPQPQYAGTTAPHANQ</sequence>
<keyword evidence="1" id="KW-0175">Coiled coil</keyword>